<accession>B8D1E4</accession>
<dbReference type="STRING" id="373903.Hore_23510"/>
<dbReference type="PANTHER" id="PTHR33375">
    <property type="entry name" value="CHROMOSOME-PARTITIONING PROTEIN PARB-RELATED"/>
    <property type="match status" value="1"/>
</dbReference>
<dbReference type="SMART" id="SM00470">
    <property type="entry name" value="ParB"/>
    <property type="match status" value="1"/>
</dbReference>
<dbReference type="InterPro" id="IPR036086">
    <property type="entry name" value="ParB/Sulfiredoxin_sf"/>
</dbReference>
<dbReference type="InterPro" id="IPR004437">
    <property type="entry name" value="ParB/RepB/Spo0J"/>
</dbReference>
<proteinExistence type="inferred from homology"/>
<dbReference type="EMBL" id="CP001098">
    <property type="protein sequence ID" value="ACL71096.1"/>
    <property type="molecule type" value="Genomic_DNA"/>
</dbReference>
<dbReference type="GO" id="GO:0005694">
    <property type="term" value="C:chromosome"/>
    <property type="evidence" value="ECO:0007669"/>
    <property type="project" value="TreeGrafter"/>
</dbReference>
<dbReference type="KEGG" id="hor:Hore_23510"/>
<dbReference type="Gene3D" id="3.90.1530.30">
    <property type="match status" value="1"/>
</dbReference>
<protein>
    <submittedName>
        <fullName evidence="7">ParB-like partition protein</fullName>
    </submittedName>
</protein>
<dbReference type="RefSeq" id="WP_015924064.1">
    <property type="nucleotide sequence ID" value="NC_011899.1"/>
</dbReference>
<dbReference type="GO" id="GO:0003677">
    <property type="term" value="F:DNA binding"/>
    <property type="evidence" value="ECO:0007669"/>
    <property type="project" value="UniProtKB-KW"/>
</dbReference>
<evidence type="ECO:0000256" key="1">
    <source>
        <dbReference type="ARBA" id="ARBA00004453"/>
    </source>
</evidence>
<evidence type="ECO:0000259" key="6">
    <source>
        <dbReference type="SMART" id="SM00470"/>
    </source>
</evidence>
<dbReference type="Proteomes" id="UP000000719">
    <property type="component" value="Chromosome"/>
</dbReference>
<dbReference type="GO" id="GO:0007059">
    <property type="term" value="P:chromosome segregation"/>
    <property type="evidence" value="ECO:0007669"/>
    <property type="project" value="UniProtKB-KW"/>
</dbReference>
<dbReference type="Pfam" id="PF17762">
    <property type="entry name" value="HTH_ParB"/>
    <property type="match status" value="1"/>
</dbReference>
<gene>
    <name evidence="7" type="ordered locus">Hore_23510</name>
</gene>
<evidence type="ECO:0000256" key="5">
    <source>
        <dbReference type="SAM" id="Coils"/>
    </source>
</evidence>
<keyword evidence="4" id="KW-0238">DNA-binding</keyword>
<dbReference type="SUPFAM" id="SSF109709">
    <property type="entry name" value="KorB DNA-binding domain-like"/>
    <property type="match status" value="1"/>
</dbReference>
<dbReference type="FunFam" id="1.10.10.2830:FF:000001">
    <property type="entry name" value="Chromosome partitioning protein ParB"/>
    <property type="match status" value="1"/>
</dbReference>
<evidence type="ECO:0000256" key="4">
    <source>
        <dbReference type="ARBA" id="ARBA00023125"/>
    </source>
</evidence>
<keyword evidence="3" id="KW-0159">Chromosome partition</keyword>
<name>B8D1E4_HALOH</name>
<dbReference type="Pfam" id="PF02195">
    <property type="entry name" value="ParB_N"/>
    <property type="match status" value="1"/>
</dbReference>
<dbReference type="GO" id="GO:0009295">
    <property type="term" value="C:nucleoid"/>
    <property type="evidence" value="ECO:0007669"/>
    <property type="project" value="UniProtKB-SubCell"/>
</dbReference>
<sequence length="287" mass="33274">MSKNRLGKGLGALIADNGTGNDKNRIKEIFINHIEPNPFQPRKEFDEEALTELAQSIKENGLIQPVTVRQVKPDRYQLVAGERRWRASQLIGLKKIPAIIRDYTDMQMMEMALIENLQREDLNAIEEAQAYQKMMEEFDMTQEDVARKVGKSRSSIANTVRLLNLAPKVQIYVSRETLSMGHARALLSLKDHKLQIEAADYVIKNKLSVRETERYIHQLKNNLEEKKKKKFEDKKTLEPEWVRAQKLLANYLGAKVKIKKKKEKRVVTIECRNYKDIEKLIMKVNSG</sequence>
<dbReference type="OrthoDB" id="9802051at2"/>
<dbReference type="eggNOG" id="COG1475">
    <property type="taxonomic scope" value="Bacteria"/>
</dbReference>
<dbReference type="NCBIfam" id="TIGR00180">
    <property type="entry name" value="parB_part"/>
    <property type="match status" value="1"/>
</dbReference>
<evidence type="ECO:0000256" key="2">
    <source>
        <dbReference type="ARBA" id="ARBA00006295"/>
    </source>
</evidence>
<dbReference type="InterPro" id="IPR041468">
    <property type="entry name" value="HTH_ParB/Spo0J"/>
</dbReference>
<dbReference type="PANTHER" id="PTHR33375:SF1">
    <property type="entry name" value="CHROMOSOME-PARTITIONING PROTEIN PARB-RELATED"/>
    <property type="match status" value="1"/>
</dbReference>
<dbReference type="Gene3D" id="1.10.10.2830">
    <property type="match status" value="1"/>
</dbReference>
<evidence type="ECO:0000313" key="8">
    <source>
        <dbReference type="Proteomes" id="UP000000719"/>
    </source>
</evidence>
<comment type="subcellular location">
    <subcellularLocation>
        <location evidence="1">Cytoplasm</location>
        <location evidence="1">Nucleoid</location>
    </subcellularLocation>
</comment>
<dbReference type="InterPro" id="IPR050336">
    <property type="entry name" value="Chromosome_partition/occlusion"/>
</dbReference>
<evidence type="ECO:0000256" key="3">
    <source>
        <dbReference type="ARBA" id="ARBA00022829"/>
    </source>
</evidence>
<dbReference type="SUPFAM" id="SSF110849">
    <property type="entry name" value="ParB/Sulfiredoxin"/>
    <property type="match status" value="1"/>
</dbReference>
<organism evidence="7 8">
    <name type="scientific">Halothermothrix orenii (strain H 168 / OCM 544 / DSM 9562)</name>
    <dbReference type="NCBI Taxonomy" id="373903"/>
    <lineage>
        <taxon>Bacteria</taxon>
        <taxon>Bacillati</taxon>
        <taxon>Bacillota</taxon>
        <taxon>Clostridia</taxon>
        <taxon>Halanaerobiales</taxon>
        <taxon>Halothermotrichaceae</taxon>
        <taxon>Halothermothrix</taxon>
    </lineage>
</organism>
<dbReference type="CDD" id="cd16393">
    <property type="entry name" value="SPO0J_N"/>
    <property type="match status" value="1"/>
</dbReference>
<feature type="coiled-coil region" evidence="5">
    <location>
        <begin position="209"/>
        <end position="236"/>
    </location>
</feature>
<reference evidence="7 8" key="1">
    <citation type="journal article" date="2009" name="PLoS ONE">
        <title>Genome analysis of the anaerobic thermohalophilic bacterium Halothermothrix orenii.</title>
        <authorList>
            <person name="Mavromatis K."/>
            <person name="Ivanova N."/>
            <person name="Anderson I."/>
            <person name="Lykidis A."/>
            <person name="Hooper S.D."/>
            <person name="Sun H."/>
            <person name="Kunin V."/>
            <person name="Lapidus A."/>
            <person name="Hugenholtz P."/>
            <person name="Patel B."/>
            <person name="Kyrpides N.C."/>
        </authorList>
    </citation>
    <scope>NUCLEOTIDE SEQUENCE [LARGE SCALE GENOMIC DNA]</scope>
    <source>
        <strain evidence="8">H 168 / OCM 544 / DSM 9562</strain>
    </source>
</reference>
<dbReference type="FunFam" id="3.90.1530.30:FF:000001">
    <property type="entry name" value="Chromosome partitioning protein ParB"/>
    <property type="match status" value="1"/>
</dbReference>
<dbReference type="GO" id="GO:0045881">
    <property type="term" value="P:positive regulation of sporulation resulting in formation of a cellular spore"/>
    <property type="evidence" value="ECO:0007669"/>
    <property type="project" value="TreeGrafter"/>
</dbReference>
<comment type="similarity">
    <text evidence="2">Belongs to the ParB family.</text>
</comment>
<dbReference type="AlphaFoldDB" id="B8D1E4"/>
<feature type="domain" description="ParB-like N-terminal" evidence="6">
    <location>
        <begin position="27"/>
        <end position="117"/>
    </location>
</feature>
<keyword evidence="8" id="KW-1185">Reference proteome</keyword>
<dbReference type="InterPro" id="IPR003115">
    <property type="entry name" value="ParB_N"/>
</dbReference>
<keyword evidence="5" id="KW-0175">Coiled coil</keyword>
<dbReference type="HOGENOM" id="CLU_023853_0_0_9"/>
<evidence type="ECO:0000313" key="7">
    <source>
        <dbReference type="EMBL" id="ACL71096.1"/>
    </source>
</evidence>